<dbReference type="Proteomes" id="UP000299102">
    <property type="component" value="Unassembled WGS sequence"/>
</dbReference>
<proteinExistence type="predicted"/>
<accession>A0A4C1Y2S5</accession>
<sequence>MNMRCWARILLRNSATCARNTDSRPYHSNGGRNGRMKRGCRVLAGCVPPELSLTGRTPTTETVISRFYDEIYVLKPN</sequence>
<dbReference type="EMBL" id="BGZK01001030">
    <property type="protein sequence ID" value="GBP69112.1"/>
    <property type="molecule type" value="Genomic_DNA"/>
</dbReference>
<comment type="caution">
    <text evidence="1">The sequence shown here is derived from an EMBL/GenBank/DDBJ whole genome shotgun (WGS) entry which is preliminary data.</text>
</comment>
<keyword evidence="2" id="KW-1185">Reference proteome</keyword>
<dbReference type="AlphaFoldDB" id="A0A4C1Y2S5"/>
<evidence type="ECO:0000313" key="1">
    <source>
        <dbReference type="EMBL" id="GBP69112.1"/>
    </source>
</evidence>
<name>A0A4C1Y2S5_EUMVA</name>
<gene>
    <name evidence="1" type="ORF">EVAR_87392_1</name>
</gene>
<reference evidence="1 2" key="1">
    <citation type="journal article" date="2019" name="Commun. Biol.">
        <title>The bagworm genome reveals a unique fibroin gene that provides high tensile strength.</title>
        <authorList>
            <person name="Kono N."/>
            <person name="Nakamura H."/>
            <person name="Ohtoshi R."/>
            <person name="Tomita M."/>
            <person name="Numata K."/>
            <person name="Arakawa K."/>
        </authorList>
    </citation>
    <scope>NUCLEOTIDE SEQUENCE [LARGE SCALE GENOMIC DNA]</scope>
</reference>
<evidence type="ECO:0000313" key="2">
    <source>
        <dbReference type="Proteomes" id="UP000299102"/>
    </source>
</evidence>
<protein>
    <submittedName>
        <fullName evidence="1">Uncharacterized protein</fullName>
    </submittedName>
</protein>
<organism evidence="1 2">
    <name type="scientific">Eumeta variegata</name>
    <name type="common">Bagworm moth</name>
    <name type="synonym">Eumeta japonica</name>
    <dbReference type="NCBI Taxonomy" id="151549"/>
    <lineage>
        <taxon>Eukaryota</taxon>
        <taxon>Metazoa</taxon>
        <taxon>Ecdysozoa</taxon>
        <taxon>Arthropoda</taxon>
        <taxon>Hexapoda</taxon>
        <taxon>Insecta</taxon>
        <taxon>Pterygota</taxon>
        <taxon>Neoptera</taxon>
        <taxon>Endopterygota</taxon>
        <taxon>Lepidoptera</taxon>
        <taxon>Glossata</taxon>
        <taxon>Ditrysia</taxon>
        <taxon>Tineoidea</taxon>
        <taxon>Psychidae</taxon>
        <taxon>Oiketicinae</taxon>
        <taxon>Eumeta</taxon>
    </lineage>
</organism>